<dbReference type="InParanoid" id="W3WMQ2"/>
<gene>
    <name evidence="4" type="ORF">PFICI_13528</name>
</gene>
<accession>W3WMQ2</accession>
<dbReference type="KEGG" id="pfy:PFICI_13528"/>
<dbReference type="eggNOG" id="ENOG502S0D8">
    <property type="taxonomic scope" value="Eukaryota"/>
</dbReference>
<evidence type="ECO:0000313" key="5">
    <source>
        <dbReference type="Proteomes" id="UP000030651"/>
    </source>
</evidence>
<proteinExistence type="inferred from homology"/>
<feature type="transmembrane region" description="Helical" evidence="3">
    <location>
        <begin position="46"/>
        <end position="69"/>
    </location>
</feature>
<reference evidence="5" key="1">
    <citation type="journal article" date="2015" name="BMC Genomics">
        <title>Genomic and transcriptomic analysis of the endophytic fungus Pestalotiopsis fici reveals its lifestyle and high potential for synthesis of natural products.</title>
        <authorList>
            <person name="Wang X."/>
            <person name="Zhang X."/>
            <person name="Liu L."/>
            <person name="Xiang M."/>
            <person name="Wang W."/>
            <person name="Sun X."/>
            <person name="Che Y."/>
            <person name="Guo L."/>
            <person name="Liu G."/>
            <person name="Guo L."/>
            <person name="Wang C."/>
            <person name="Yin W.B."/>
            <person name="Stadler M."/>
            <person name="Zhang X."/>
            <person name="Liu X."/>
        </authorList>
    </citation>
    <scope>NUCLEOTIDE SEQUENCE [LARGE SCALE GENOMIC DNA]</scope>
    <source>
        <strain evidence="5">W106-1 / CGMCC3.15140</strain>
    </source>
</reference>
<dbReference type="AlphaFoldDB" id="W3WMQ2"/>
<keyword evidence="3" id="KW-0472">Membrane</keyword>
<evidence type="ECO:0000256" key="3">
    <source>
        <dbReference type="SAM" id="Phobius"/>
    </source>
</evidence>
<protein>
    <recommendedName>
        <fullName evidence="6">Tat pathway signal sequence</fullName>
    </recommendedName>
</protein>
<dbReference type="PANTHER" id="PTHR33365:SF14">
    <property type="entry name" value="TAT PATHWAY SIGNAL SEQUENCE"/>
    <property type="match status" value="1"/>
</dbReference>
<keyword evidence="3" id="KW-0812">Transmembrane</keyword>
<dbReference type="GO" id="GO:0043386">
    <property type="term" value="P:mycotoxin biosynthetic process"/>
    <property type="evidence" value="ECO:0007669"/>
    <property type="project" value="InterPro"/>
</dbReference>
<dbReference type="PANTHER" id="PTHR33365">
    <property type="entry name" value="YALI0B05434P"/>
    <property type="match status" value="1"/>
</dbReference>
<name>W3WMQ2_PESFW</name>
<feature type="region of interest" description="Disordered" evidence="2">
    <location>
        <begin position="1"/>
        <end position="35"/>
    </location>
</feature>
<sequence length="313" mass="35973">MDEISRSGYSPIRSSVESDSIDETEDDSLMANHPEKTKFPSRRACLLVQVINMIVFIISAVCLGVSISYHHQPKVLNADLRRTSSWSPIHDMIDLQPRIAMINGTLFPPKDPSIARQLPNSDADDKWAEYELLRVIPVPRKTIIRLGKNPETAVKLDNNMWGLGDDAYGVVFDVYHQLHCLNSLRKIAYGSYYNESMGRADKLKLREIHINHCADILFQALTCSGNVNLMTLHWVETQERPWPDMSINRQCIDFDRLTDFRKQVSLDMDRYRVTMNKPEGVTELPAPDHYYELFGEKNPNHLHGEDPEEDHIL</sequence>
<keyword evidence="5" id="KW-1185">Reference proteome</keyword>
<comment type="similarity">
    <text evidence="1">Belongs to the ustYa family.</text>
</comment>
<dbReference type="HOGENOM" id="CLU_042941_0_0_1"/>
<organism evidence="4 5">
    <name type="scientific">Pestalotiopsis fici (strain W106-1 / CGMCC3.15140)</name>
    <dbReference type="NCBI Taxonomy" id="1229662"/>
    <lineage>
        <taxon>Eukaryota</taxon>
        <taxon>Fungi</taxon>
        <taxon>Dikarya</taxon>
        <taxon>Ascomycota</taxon>
        <taxon>Pezizomycotina</taxon>
        <taxon>Sordariomycetes</taxon>
        <taxon>Xylariomycetidae</taxon>
        <taxon>Amphisphaeriales</taxon>
        <taxon>Sporocadaceae</taxon>
        <taxon>Pestalotiopsis</taxon>
    </lineage>
</organism>
<keyword evidence="3" id="KW-1133">Transmembrane helix</keyword>
<dbReference type="OMA" id="SHCTDIL"/>
<evidence type="ECO:0000313" key="4">
    <source>
        <dbReference type="EMBL" id="ETS75044.1"/>
    </source>
</evidence>
<dbReference type="EMBL" id="KI912119">
    <property type="protein sequence ID" value="ETS75044.1"/>
    <property type="molecule type" value="Genomic_DNA"/>
</dbReference>
<evidence type="ECO:0000256" key="2">
    <source>
        <dbReference type="SAM" id="MobiDB-lite"/>
    </source>
</evidence>
<dbReference type="GeneID" id="19278541"/>
<dbReference type="Pfam" id="PF11807">
    <property type="entry name" value="UstYa"/>
    <property type="match status" value="1"/>
</dbReference>
<dbReference type="OrthoDB" id="3687641at2759"/>
<evidence type="ECO:0008006" key="6">
    <source>
        <dbReference type="Google" id="ProtNLM"/>
    </source>
</evidence>
<dbReference type="Proteomes" id="UP000030651">
    <property type="component" value="Unassembled WGS sequence"/>
</dbReference>
<feature type="compositionally biased region" description="Acidic residues" evidence="2">
    <location>
        <begin position="19"/>
        <end position="28"/>
    </location>
</feature>
<dbReference type="InterPro" id="IPR021765">
    <property type="entry name" value="UstYa-like"/>
</dbReference>
<dbReference type="RefSeq" id="XP_007840300.1">
    <property type="nucleotide sequence ID" value="XM_007842109.1"/>
</dbReference>
<dbReference type="STRING" id="1229662.W3WMQ2"/>
<evidence type="ECO:0000256" key="1">
    <source>
        <dbReference type="ARBA" id="ARBA00035112"/>
    </source>
</evidence>